<name>A0A9D9DW86_9BACT</name>
<dbReference type="Gene3D" id="3.30.1490.20">
    <property type="entry name" value="ATP-grasp fold, A domain"/>
    <property type="match status" value="1"/>
</dbReference>
<dbReference type="InterPro" id="IPR011095">
    <property type="entry name" value="Dala_Dala_lig_C"/>
</dbReference>
<keyword evidence="5 14" id="KW-0963">Cytoplasm</keyword>
<sequence>MEKKNIALVCGGYSKESVISIMGAESIEKHIPTDQYRVFKIIIEPNRWYYKAPDGSTEDIDKNNFSLAGSVHFDLAFINIHGKPGENGMLQGYFDMLHIPYTTCDACTSAVTFHKDFCKSVLAQYGIRVPRSVRIFRHENYDIDRIAENIGFPCFVKPNSEGSSIGISKVKRKEDLRGAIENAFIEDNEVLIEHFVKGKEYSCGLMRFKGEIVVFPLAAIVPKNEFFDYEAKYKGASEEIVPAPVSEKLSREIGDISTRIYQVLNCKGVVRCDFIVEDGTEDVYFLEVNTTPGQSAESIVPKQVRHMGWTLEEFYQNVITEALDR</sequence>
<comment type="cofactor">
    <cofactor evidence="16">
        <name>Mg(2+)</name>
        <dbReference type="ChEBI" id="CHEBI:18420"/>
    </cofactor>
    <cofactor evidence="16">
        <name>Mn(2+)</name>
        <dbReference type="ChEBI" id="CHEBI:29035"/>
    </cofactor>
    <text evidence="16">Binds 2 magnesium or manganese ions per subunit.</text>
</comment>
<keyword evidence="16" id="KW-0460">Magnesium</keyword>
<evidence type="ECO:0000313" key="19">
    <source>
        <dbReference type="EMBL" id="MBO8433591.1"/>
    </source>
</evidence>
<comment type="catalytic activity">
    <reaction evidence="13 14">
        <text>2 D-alanine + ATP = D-alanyl-D-alanine + ADP + phosphate + H(+)</text>
        <dbReference type="Rhea" id="RHEA:11224"/>
        <dbReference type="ChEBI" id="CHEBI:15378"/>
        <dbReference type="ChEBI" id="CHEBI:30616"/>
        <dbReference type="ChEBI" id="CHEBI:43474"/>
        <dbReference type="ChEBI" id="CHEBI:57416"/>
        <dbReference type="ChEBI" id="CHEBI:57822"/>
        <dbReference type="ChEBI" id="CHEBI:456216"/>
        <dbReference type="EC" id="6.3.2.4"/>
    </reaction>
</comment>
<evidence type="ECO:0000259" key="18">
    <source>
        <dbReference type="PROSITE" id="PS50975"/>
    </source>
</evidence>
<feature type="binding site" evidence="16">
    <location>
        <position position="273"/>
    </location>
    <ligand>
        <name>Mg(2+)</name>
        <dbReference type="ChEBI" id="CHEBI:18420"/>
        <label>1</label>
    </ligand>
</feature>
<evidence type="ECO:0000256" key="8">
    <source>
        <dbReference type="ARBA" id="ARBA00022741"/>
    </source>
</evidence>
<dbReference type="Pfam" id="PF07478">
    <property type="entry name" value="Dala_Dala_lig_C"/>
    <property type="match status" value="1"/>
</dbReference>
<keyword evidence="7 16" id="KW-0479">Metal-binding</keyword>
<dbReference type="EC" id="6.3.2.4" evidence="4 14"/>
<evidence type="ECO:0000256" key="13">
    <source>
        <dbReference type="ARBA" id="ARBA00047614"/>
    </source>
</evidence>
<dbReference type="SUPFAM" id="SSF52440">
    <property type="entry name" value="PreATP-grasp domain"/>
    <property type="match status" value="1"/>
</dbReference>
<comment type="caution">
    <text evidence="19">The sequence shown here is derived from an EMBL/GenBank/DDBJ whole genome shotgun (WGS) entry which is preliminary data.</text>
</comment>
<dbReference type="PROSITE" id="PS50975">
    <property type="entry name" value="ATP_GRASP"/>
    <property type="match status" value="1"/>
</dbReference>
<evidence type="ECO:0000256" key="9">
    <source>
        <dbReference type="ARBA" id="ARBA00022840"/>
    </source>
</evidence>
<dbReference type="GO" id="GO:0009252">
    <property type="term" value="P:peptidoglycan biosynthetic process"/>
    <property type="evidence" value="ECO:0007669"/>
    <property type="project" value="UniProtKB-UniRule"/>
</dbReference>
<feature type="active site" evidence="15">
    <location>
        <position position="163"/>
    </location>
</feature>
<evidence type="ECO:0000256" key="15">
    <source>
        <dbReference type="PIRSR" id="PIRSR039102-1"/>
    </source>
</evidence>
<dbReference type="Pfam" id="PF01820">
    <property type="entry name" value="Dala_Dala_lig_N"/>
    <property type="match status" value="1"/>
</dbReference>
<feature type="binding site" evidence="16">
    <location>
        <position position="287"/>
    </location>
    <ligand>
        <name>Mg(2+)</name>
        <dbReference type="ChEBI" id="CHEBI:18420"/>
        <label>1</label>
    </ligand>
</feature>
<comment type="subcellular location">
    <subcellularLocation>
        <location evidence="2 14">Cytoplasm</location>
    </subcellularLocation>
</comment>
<comment type="pathway">
    <text evidence="14">Cell wall biogenesis; peptidoglycan biosynthesis.</text>
</comment>
<dbReference type="Gene3D" id="3.30.470.20">
    <property type="entry name" value="ATP-grasp fold, B domain"/>
    <property type="match status" value="1"/>
</dbReference>
<dbReference type="PIRSF" id="PIRSF039102">
    <property type="entry name" value="Ddl/VanB"/>
    <property type="match status" value="1"/>
</dbReference>
<evidence type="ECO:0000256" key="4">
    <source>
        <dbReference type="ARBA" id="ARBA00012216"/>
    </source>
</evidence>
<dbReference type="InterPro" id="IPR011127">
    <property type="entry name" value="Dala_Dala_lig_N"/>
</dbReference>
<dbReference type="AlphaFoldDB" id="A0A9D9DW86"/>
<evidence type="ECO:0000256" key="6">
    <source>
        <dbReference type="ARBA" id="ARBA00022598"/>
    </source>
</evidence>
<dbReference type="PROSITE" id="PS00843">
    <property type="entry name" value="DALA_DALA_LIGASE_1"/>
    <property type="match status" value="1"/>
</dbReference>
<dbReference type="SUPFAM" id="SSF56059">
    <property type="entry name" value="Glutathione synthetase ATP-binding domain-like"/>
    <property type="match status" value="1"/>
</dbReference>
<dbReference type="GO" id="GO:0005737">
    <property type="term" value="C:cytoplasm"/>
    <property type="evidence" value="ECO:0007669"/>
    <property type="project" value="UniProtKB-SubCell"/>
</dbReference>
<feature type="active site" evidence="15">
    <location>
        <position position="298"/>
    </location>
</feature>
<protein>
    <recommendedName>
        <fullName evidence="4 14">D-alanine--D-alanine ligase</fullName>
        <ecNumber evidence="4 14">6.3.2.4</ecNumber>
    </recommendedName>
    <alternativeName>
        <fullName evidence="14">D-Ala-D-Ala ligase</fullName>
    </alternativeName>
    <alternativeName>
        <fullName evidence="14">D-alanylalanine synthetase</fullName>
    </alternativeName>
</protein>
<dbReference type="HAMAP" id="MF_00047">
    <property type="entry name" value="Dala_Dala_lig"/>
    <property type="match status" value="1"/>
</dbReference>
<dbReference type="InterPro" id="IPR000291">
    <property type="entry name" value="D-Ala_lig_Van_CS"/>
</dbReference>
<comment type="similarity">
    <text evidence="3 14">Belongs to the D-alanine--D-alanine ligase family.</text>
</comment>
<feature type="domain" description="ATP-grasp" evidence="18">
    <location>
        <begin position="119"/>
        <end position="320"/>
    </location>
</feature>
<reference evidence="19" key="2">
    <citation type="journal article" date="2021" name="PeerJ">
        <title>Extensive microbial diversity within the chicken gut microbiome revealed by metagenomics and culture.</title>
        <authorList>
            <person name="Gilroy R."/>
            <person name="Ravi A."/>
            <person name="Getino M."/>
            <person name="Pursley I."/>
            <person name="Horton D.L."/>
            <person name="Alikhan N.F."/>
            <person name="Baker D."/>
            <person name="Gharbi K."/>
            <person name="Hall N."/>
            <person name="Watson M."/>
            <person name="Adriaenssens E.M."/>
            <person name="Foster-Nyarko E."/>
            <person name="Jarju S."/>
            <person name="Secka A."/>
            <person name="Antonio M."/>
            <person name="Oren A."/>
            <person name="Chaudhuri R.R."/>
            <person name="La Ragione R."/>
            <person name="Hildebrand F."/>
            <person name="Pallen M.J."/>
        </authorList>
    </citation>
    <scope>NUCLEOTIDE SEQUENCE</scope>
    <source>
        <strain evidence="19">2889</strain>
    </source>
</reference>
<accession>A0A9D9DW86</accession>
<keyword evidence="9 17" id="KW-0067">ATP-binding</keyword>
<evidence type="ECO:0000256" key="3">
    <source>
        <dbReference type="ARBA" id="ARBA00010871"/>
    </source>
</evidence>
<dbReference type="GO" id="GO:0008716">
    <property type="term" value="F:D-alanine-D-alanine ligase activity"/>
    <property type="evidence" value="ECO:0007669"/>
    <property type="project" value="UniProtKB-UniRule"/>
</dbReference>
<dbReference type="InterPro" id="IPR011761">
    <property type="entry name" value="ATP-grasp"/>
</dbReference>
<dbReference type="PROSITE" id="PS00844">
    <property type="entry name" value="DALA_DALA_LIGASE_2"/>
    <property type="match status" value="1"/>
</dbReference>
<evidence type="ECO:0000256" key="11">
    <source>
        <dbReference type="ARBA" id="ARBA00022984"/>
    </source>
</evidence>
<proteinExistence type="inferred from homology"/>
<dbReference type="NCBIfam" id="NF002378">
    <property type="entry name" value="PRK01372.1"/>
    <property type="match status" value="1"/>
</dbReference>
<reference evidence="19" key="1">
    <citation type="submission" date="2020-10" db="EMBL/GenBank/DDBJ databases">
        <authorList>
            <person name="Gilroy R."/>
        </authorList>
    </citation>
    <scope>NUCLEOTIDE SEQUENCE</scope>
    <source>
        <strain evidence="19">2889</strain>
    </source>
</reference>
<comment type="function">
    <text evidence="14">Cell wall formation.</text>
</comment>
<evidence type="ECO:0000256" key="1">
    <source>
        <dbReference type="ARBA" id="ARBA00001936"/>
    </source>
</evidence>
<comment type="cofactor">
    <cofactor evidence="1">
        <name>Mn(2+)</name>
        <dbReference type="ChEBI" id="CHEBI:29035"/>
    </cofactor>
</comment>
<evidence type="ECO:0000256" key="5">
    <source>
        <dbReference type="ARBA" id="ARBA00022490"/>
    </source>
</evidence>
<dbReference type="InterPro" id="IPR016185">
    <property type="entry name" value="PreATP-grasp_dom_sf"/>
</dbReference>
<dbReference type="GO" id="GO:0005524">
    <property type="term" value="F:ATP binding"/>
    <property type="evidence" value="ECO:0007669"/>
    <property type="project" value="UniProtKB-UniRule"/>
</dbReference>
<keyword evidence="12 14" id="KW-0961">Cell wall biogenesis/degradation</keyword>
<keyword evidence="8 17" id="KW-0547">Nucleotide-binding</keyword>
<keyword evidence="6 14" id="KW-0436">Ligase</keyword>
<dbReference type="PANTHER" id="PTHR23132">
    <property type="entry name" value="D-ALANINE--D-ALANINE LIGASE"/>
    <property type="match status" value="1"/>
</dbReference>
<evidence type="ECO:0000256" key="10">
    <source>
        <dbReference type="ARBA" id="ARBA00022960"/>
    </source>
</evidence>
<dbReference type="GO" id="GO:0008360">
    <property type="term" value="P:regulation of cell shape"/>
    <property type="evidence" value="ECO:0007669"/>
    <property type="project" value="UniProtKB-KW"/>
</dbReference>
<feature type="binding site" evidence="16">
    <location>
        <position position="289"/>
    </location>
    <ligand>
        <name>Mg(2+)</name>
        <dbReference type="ChEBI" id="CHEBI:18420"/>
        <label>2</label>
    </ligand>
</feature>
<dbReference type="GO" id="GO:0046872">
    <property type="term" value="F:metal ion binding"/>
    <property type="evidence" value="ECO:0007669"/>
    <property type="project" value="UniProtKB-KW"/>
</dbReference>
<keyword evidence="16" id="KW-0464">Manganese</keyword>
<dbReference type="GO" id="GO:0071555">
    <property type="term" value="P:cell wall organization"/>
    <property type="evidence" value="ECO:0007669"/>
    <property type="project" value="UniProtKB-KW"/>
</dbReference>
<dbReference type="InterPro" id="IPR013815">
    <property type="entry name" value="ATP_grasp_subdomain_1"/>
</dbReference>
<evidence type="ECO:0000256" key="16">
    <source>
        <dbReference type="PIRSR" id="PIRSR039102-3"/>
    </source>
</evidence>
<keyword evidence="11 14" id="KW-0573">Peptidoglycan synthesis</keyword>
<dbReference type="Gene3D" id="3.40.50.20">
    <property type="match status" value="1"/>
</dbReference>
<organism evidence="19 20">
    <name type="scientific">Candidatus Pullibacteroides excrementavium</name>
    <dbReference type="NCBI Taxonomy" id="2840905"/>
    <lineage>
        <taxon>Bacteria</taxon>
        <taxon>Pseudomonadati</taxon>
        <taxon>Bacteroidota</taxon>
        <taxon>Bacteroidia</taxon>
        <taxon>Bacteroidales</taxon>
        <taxon>Candidatus Pullibacteroides</taxon>
    </lineage>
</organism>
<evidence type="ECO:0000313" key="20">
    <source>
        <dbReference type="Proteomes" id="UP000823612"/>
    </source>
</evidence>
<gene>
    <name evidence="14" type="primary">ddl</name>
    <name evidence="19" type="ORF">IAB08_09930</name>
</gene>
<evidence type="ECO:0000256" key="12">
    <source>
        <dbReference type="ARBA" id="ARBA00023316"/>
    </source>
</evidence>
<evidence type="ECO:0000256" key="2">
    <source>
        <dbReference type="ARBA" id="ARBA00004496"/>
    </source>
</evidence>
<dbReference type="EMBL" id="JADIMZ010000154">
    <property type="protein sequence ID" value="MBO8433591.1"/>
    <property type="molecule type" value="Genomic_DNA"/>
</dbReference>
<feature type="binding site" evidence="16">
    <location>
        <position position="287"/>
    </location>
    <ligand>
        <name>Mg(2+)</name>
        <dbReference type="ChEBI" id="CHEBI:18420"/>
        <label>2</label>
    </ligand>
</feature>
<dbReference type="NCBIfam" id="TIGR01205">
    <property type="entry name" value="D_ala_D_alaTIGR"/>
    <property type="match status" value="1"/>
</dbReference>
<evidence type="ECO:0000256" key="17">
    <source>
        <dbReference type="PROSITE-ProRule" id="PRU00409"/>
    </source>
</evidence>
<dbReference type="InterPro" id="IPR005905">
    <property type="entry name" value="D_ala_D_ala"/>
</dbReference>
<feature type="active site" evidence="15">
    <location>
        <position position="16"/>
    </location>
</feature>
<dbReference type="NCBIfam" id="NF002527">
    <property type="entry name" value="PRK01966.1-3"/>
    <property type="match status" value="1"/>
</dbReference>
<keyword evidence="10 14" id="KW-0133">Cell shape</keyword>
<evidence type="ECO:0000256" key="7">
    <source>
        <dbReference type="ARBA" id="ARBA00022723"/>
    </source>
</evidence>
<evidence type="ECO:0000256" key="14">
    <source>
        <dbReference type="HAMAP-Rule" id="MF_00047"/>
    </source>
</evidence>
<dbReference type="Proteomes" id="UP000823612">
    <property type="component" value="Unassembled WGS sequence"/>
</dbReference>
<dbReference type="PANTHER" id="PTHR23132:SF23">
    <property type="entry name" value="D-ALANINE--D-ALANINE LIGASE B"/>
    <property type="match status" value="1"/>
</dbReference>